<evidence type="ECO:0000256" key="8">
    <source>
        <dbReference type="ARBA" id="ARBA00023136"/>
    </source>
</evidence>
<dbReference type="Gene3D" id="3.30.70.1430">
    <property type="entry name" value="Multidrug efflux transporter AcrB pore domain"/>
    <property type="match status" value="2"/>
</dbReference>
<dbReference type="InterPro" id="IPR001036">
    <property type="entry name" value="Acrflvin-R"/>
</dbReference>
<feature type="transmembrane region" description="Helical" evidence="9">
    <location>
        <begin position="437"/>
        <end position="457"/>
    </location>
</feature>
<comment type="similarity">
    <text evidence="2 9">Belongs to the resistance-nodulation-cell division (RND) (TC 2.A.6) family.</text>
</comment>
<evidence type="ECO:0000256" key="9">
    <source>
        <dbReference type="RuleBase" id="RU364070"/>
    </source>
</evidence>
<feature type="transmembrane region" description="Helical" evidence="9">
    <location>
        <begin position="370"/>
        <end position="389"/>
    </location>
</feature>
<feature type="transmembrane region" description="Helical" evidence="9">
    <location>
        <begin position="999"/>
        <end position="1025"/>
    </location>
</feature>
<feature type="transmembrane region" description="Helical" evidence="9">
    <location>
        <begin position="922"/>
        <end position="947"/>
    </location>
</feature>
<keyword evidence="11" id="KW-1185">Reference proteome</keyword>
<dbReference type="Gene3D" id="3.30.70.1320">
    <property type="entry name" value="Multidrug efflux transporter AcrB pore domain like"/>
    <property type="match status" value="1"/>
</dbReference>
<dbReference type="GO" id="GO:0042910">
    <property type="term" value="F:xenobiotic transmembrane transporter activity"/>
    <property type="evidence" value="ECO:0007669"/>
    <property type="project" value="TreeGrafter"/>
</dbReference>
<feature type="transmembrane region" description="Helical" evidence="9">
    <location>
        <begin position="469"/>
        <end position="496"/>
    </location>
</feature>
<dbReference type="SUPFAM" id="SSF82693">
    <property type="entry name" value="Multidrug efflux transporter AcrB pore domain, PN1, PN2, PC1 and PC2 subdomains"/>
    <property type="match status" value="4"/>
</dbReference>
<dbReference type="GO" id="GO:0015562">
    <property type="term" value="F:efflux transmembrane transporter activity"/>
    <property type="evidence" value="ECO:0007669"/>
    <property type="project" value="InterPro"/>
</dbReference>
<dbReference type="InterPro" id="IPR027463">
    <property type="entry name" value="AcrB_DN_DC_subdom"/>
</dbReference>
<feature type="transmembrane region" description="Helical" evidence="9">
    <location>
        <begin position="872"/>
        <end position="889"/>
    </location>
</feature>
<dbReference type="InterPro" id="IPR004764">
    <property type="entry name" value="MdtF-like"/>
</dbReference>
<evidence type="ECO:0000256" key="3">
    <source>
        <dbReference type="ARBA" id="ARBA00022448"/>
    </source>
</evidence>
<dbReference type="Gene3D" id="3.30.70.1440">
    <property type="entry name" value="Multidrug efflux transporter AcrB pore domain"/>
    <property type="match status" value="1"/>
</dbReference>
<keyword evidence="5 9" id="KW-0997">Cell inner membrane</keyword>
<dbReference type="PRINTS" id="PR00702">
    <property type="entry name" value="ACRIFLAVINRP"/>
</dbReference>
<sequence>MSQFFIQRPVFAWVLAIITVLAGVLGINTLPVAQYPDVSPPTVRVSATYSGASAEAVQNSVTTIMEDALTGLDDMLYMTSSSTRGSSSISIVFDENADPNDAQVDVQNKIQRVTTQLPTVVQDQGVTVSRSTSSILMVAGLISKDGQYSTVELADMVENLIQNPVQRTPGVGSINVFGSGYAMRVWLDPFKLSKYALTTADVVSAIEAQNTTVAVGTLGDAPYVEGQQYNLEITAQSQLTTVAEFSDILLKSENNTATVRIKDVGRVELGQETYGRDARFNQYNAAGFGVNLATGANAVDTSRAVRETLSGIENSLPQGVDIVYAFDTSPFVEASIDKVVHTIIEAVVLVFLVLLVFLHNWRATLIPTMAVPVVLMGTFAVLAMVGYSINTLTMFALVLAIGMLVDDAIVVVENVQRLMEEEQLTPLQATQKSMGQIAGALIGTSLVIITVFLPMAFFGGSTGIIYRQFSVTIITAMALSTLVALILSPAMCASFLKPVGDKPSRFFFPSWFNRHFGKLQNVYMTVTQRFLNKAFIALGILALAVAGIVVLFKTIPSSFLPPEDQGELMIIVNLPESSTTDQTLSVVQAVEDYLLTEEADAVDTVFASLGFSFGGSAQNRAMMFVRMKDFSQRAGNDELAASAVVSRTNMHFAMNNRQGQVFMVQPPAIHGLGNSGGFSMYLLDQANNGQSALLAASKELVALAEQDARVTSLRGTEEQTKTAMRIDIDQEKASVFGISLADINSMLSVIYSGREVNDFEMNSELKPVLVQGEAAFRMQPEDINYWHAINRDGEMVPFNAFTTISWDKVPASLDRYGGVSAVEISGSPGTGVSSGDAMVAMEELVAGMDGGYAVAWTGISYQEGLSGSQAPMLYAISVLVVFLALAALYESWSIPFAIMLVVPIGVLGAMLGALLFSQSNDVYFKVGMLATIGLAAKNAILIVEFAVDLQKQGLGLIEATLEAARQRFRPILMTSLTFILGVSPLVWASGAGSGAQNAIGTAVFGGMLASTFVGVLMIPALLVCVQTVFRIRYGKTEEAK</sequence>
<keyword evidence="4" id="KW-1003">Cell membrane</keyword>
<keyword evidence="3 9" id="KW-0813">Transport</keyword>
<evidence type="ECO:0000256" key="1">
    <source>
        <dbReference type="ARBA" id="ARBA00004429"/>
    </source>
</evidence>
<evidence type="ECO:0000313" key="10">
    <source>
        <dbReference type="EMBL" id="GAA4960343.1"/>
    </source>
</evidence>
<name>A0AAV3U9P9_9ALTE</name>
<evidence type="ECO:0000256" key="4">
    <source>
        <dbReference type="ARBA" id="ARBA00022475"/>
    </source>
</evidence>
<dbReference type="Proteomes" id="UP001409585">
    <property type="component" value="Unassembled WGS sequence"/>
</dbReference>
<keyword evidence="8 9" id="KW-0472">Membrane</keyword>
<dbReference type="PANTHER" id="PTHR32063:SF13">
    <property type="entry name" value="MULTIDRUG EFFLUX PUMP SUBUNIT ACRB-RELATED"/>
    <property type="match status" value="1"/>
</dbReference>
<feature type="transmembrane region" description="Helical" evidence="9">
    <location>
        <begin position="534"/>
        <end position="552"/>
    </location>
</feature>
<dbReference type="Gene3D" id="1.20.1640.10">
    <property type="entry name" value="Multidrug efflux transporter AcrB transmembrane domain"/>
    <property type="match status" value="2"/>
</dbReference>
<reference evidence="11" key="1">
    <citation type="journal article" date="2019" name="Int. J. Syst. Evol. Microbiol.">
        <title>The Global Catalogue of Microorganisms (GCM) 10K type strain sequencing project: providing services to taxonomists for standard genome sequencing and annotation.</title>
        <authorList>
            <consortium name="The Broad Institute Genomics Platform"/>
            <consortium name="The Broad Institute Genome Sequencing Center for Infectious Disease"/>
            <person name="Wu L."/>
            <person name="Ma J."/>
        </authorList>
    </citation>
    <scope>NUCLEOTIDE SEQUENCE [LARGE SCALE GENOMIC DNA]</scope>
    <source>
        <strain evidence="11">JCM 19134</strain>
    </source>
</reference>
<evidence type="ECO:0000256" key="2">
    <source>
        <dbReference type="ARBA" id="ARBA00010942"/>
    </source>
</evidence>
<dbReference type="AlphaFoldDB" id="A0AAV3U9P9"/>
<evidence type="ECO:0000256" key="7">
    <source>
        <dbReference type="ARBA" id="ARBA00022989"/>
    </source>
</evidence>
<dbReference type="Gene3D" id="3.30.2090.10">
    <property type="entry name" value="Multidrug efflux transporter AcrB TolC docking domain, DN and DC subdomains"/>
    <property type="match status" value="2"/>
</dbReference>
<dbReference type="FunFam" id="1.20.1640.10:FF:000001">
    <property type="entry name" value="Efflux pump membrane transporter"/>
    <property type="match status" value="1"/>
</dbReference>
<organism evidence="10 11">
    <name type="scientific">Halioxenophilus aromaticivorans</name>
    <dbReference type="NCBI Taxonomy" id="1306992"/>
    <lineage>
        <taxon>Bacteria</taxon>
        <taxon>Pseudomonadati</taxon>
        <taxon>Pseudomonadota</taxon>
        <taxon>Gammaproteobacteria</taxon>
        <taxon>Alteromonadales</taxon>
        <taxon>Alteromonadaceae</taxon>
        <taxon>Halioxenophilus</taxon>
    </lineage>
</organism>
<dbReference type="GO" id="GO:0005886">
    <property type="term" value="C:plasma membrane"/>
    <property type="evidence" value="ECO:0007669"/>
    <property type="project" value="UniProtKB-SubCell"/>
</dbReference>
<dbReference type="Pfam" id="PF00873">
    <property type="entry name" value="ACR_tran"/>
    <property type="match status" value="1"/>
</dbReference>
<evidence type="ECO:0000256" key="6">
    <source>
        <dbReference type="ARBA" id="ARBA00022692"/>
    </source>
</evidence>
<evidence type="ECO:0000313" key="11">
    <source>
        <dbReference type="Proteomes" id="UP001409585"/>
    </source>
</evidence>
<dbReference type="PANTHER" id="PTHR32063">
    <property type="match status" value="1"/>
</dbReference>
<dbReference type="EMBL" id="BAABLX010000079">
    <property type="protein sequence ID" value="GAA4960343.1"/>
    <property type="molecule type" value="Genomic_DNA"/>
</dbReference>
<dbReference type="RefSeq" id="WP_345427843.1">
    <property type="nucleotide sequence ID" value="NZ_AP031496.1"/>
</dbReference>
<dbReference type="NCBIfam" id="TIGR00915">
    <property type="entry name" value="2A0602"/>
    <property type="match status" value="1"/>
</dbReference>
<dbReference type="SUPFAM" id="SSF82866">
    <property type="entry name" value="Multidrug efflux transporter AcrB transmembrane domain"/>
    <property type="match status" value="2"/>
</dbReference>
<comment type="subcellular location">
    <subcellularLocation>
        <location evidence="1 9">Cell inner membrane</location>
        <topology evidence="1 9">Multi-pass membrane protein</topology>
    </subcellularLocation>
</comment>
<evidence type="ECO:0000256" key="5">
    <source>
        <dbReference type="ARBA" id="ARBA00022519"/>
    </source>
</evidence>
<dbReference type="FunFam" id="3.30.70.1430:FF:000001">
    <property type="entry name" value="Efflux pump membrane transporter"/>
    <property type="match status" value="1"/>
</dbReference>
<protein>
    <recommendedName>
        <fullName evidence="9">Efflux pump membrane transporter</fullName>
    </recommendedName>
</protein>
<feature type="transmembrane region" description="Helical" evidence="9">
    <location>
        <begin position="339"/>
        <end position="358"/>
    </location>
</feature>
<comment type="caution">
    <text evidence="10">The sequence shown here is derived from an EMBL/GenBank/DDBJ whole genome shotgun (WGS) entry which is preliminary data.</text>
</comment>
<dbReference type="SUPFAM" id="SSF82714">
    <property type="entry name" value="Multidrug efflux transporter AcrB TolC docking domain, DN and DC subdomains"/>
    <property type="match status" value="2"/>
</dbReference>
<feature type="transmembrane region" description="Helical" evidence="9">
    <location>
        <begin position="896"/>
        <end position="916"/>
    </location>
</feature>
<dbReference type="GO" id="GO:0009636">
    <property type="term" value="P:response to toxic substance"/>
    <property type="evidence" value="ECO:0007669"/>
    <property type="project" value="UniProtKB-ARBA"/>
</dbReference>
<proteinExistence type="inferred from homology"/>
<keyword evidence="7 9" id="KW-1133">Transmembrane helix</keyword>
<dbReference type="NCBIfam" id="NF000282">
    <property type="entry name" value="RND_permease_1"/>
    <property type="match status" value="1"/>
</dbReference>
<feature type="transmembrane region" description="Helical" evidence="9">
    <location>
        <begin position="968"/>
        <end position="987"/>
    </location>
</feature>
<keyword evidence="6 9" id="KW-0812">Transmembrane</keyword>
<comment type="caution">
    <text evidence="9">Lacks conserved residue(s) required for the propagation of feature annotation.</text>
</comment>
<feature type="transmembrane region" description="Helical" evidence="9">
    <location>
        <begin position="395"/>
        <end position="416"/>
    </location>
</feature>
<gene>
    <name evidence="10" type="ORF">GCM10025791_47030</name>
</gene>
<accession>A0AAV3U9P9</accession>